<evidence type="ECO:0000313" key="1">
    <source>
        <dbReference type="EMBL" id="AKL98343.1"/>
    </source>
</evidence>
<organism evidence="1 2">
    <name type="scientific">Endomicrobium proavitum</name>
    <dbReference type="NCBI Taxonomy" id="1408281"/>
    <lineage>
        <taxon>Bacteria</taxon>
        <taxon>Pseudomonadati</taxon>
        <taxon>Elusimicrobiota</taxon>
        <taxon>Endomicrobiia</taxon>
        <taxon>Endomicrobiales</taxon>
        <taxon>Endomicrobiaceae</taxon>
        <taxon>Endomicrobium</taxon>
    </lineage>
</organism>
<dbReference type="KEGG" id="epo:Epro_0964"/>
<accession>A0A0G3WJ38</accession>
<dbReference type="Gene3D" id="1.10.8.10">
    <property type="entry name" value="DNA helicase RuvA subunit, C-terminal domain"/>
    <property type="match status" value="1"/>
</dbReference>
<dbReference type="EMBL" id="CP009498">
    <property type="protein sequence ID" value="AKL98343.1"/>
    <property type="molecule type" value="Genomic_DNA"/>
</dbReference>
<protein>
    <submittedName>
        <fullName evidence="1">Uncharacterized protein</fullName>
    </submittedName>
</protein>
<dbReference type="Proteomes" id="UP000035337">
    <property type="component" value="Chromosome"/>
</dbReference>
<dbReference type="STRING" id="1408281.Epro_0964"/>
<gene>
    <name evidence="1" type="ORF">Epro_0964</name>
</gene>
<dbReference type="OrthoDB" id="10001301at2"/>
<evidence type="ECO:0000313" key="2">
    <source>
        <dbReference type="Proteomes" id="UP000035337"/>
    </source>
</evidence>
<proteinExistence type="predicted"/>
<name>A0A0G3WJ38_9BACT</name>
<dbReference type="RefSeq" id="WP_052570893.1">
    <property type="nucleotide sequence ID" value="NZ_CP009498.1"/>
</dbReference>
<sequence>MKENDEAVKLLMEETGCERREAELALSLTNNNIEQAIATIGFLLKFITVFKIKLMMPKENIYALALIALNMKTVETLRFCAVFSLNPAIYEVSTSKDWFSFEKAVFSARLSDGAMESYTQGIEENLKLYIQQTARAVAQIAHEEIKTIIQSFFEPTKTIVEVVSEELNLTQFKKLPDYALKKNEISPTGYDVGFIKLDTELLEDLQGKPANAIQEGDTVLSLITDERDIAHYIANLIGARKGDTIIPLAAVVKKVTSKNDDYEIHLHYAPSITGYAKINKDSKIKVLDTSENPWWKKIVPW</sequence>
<reference evidence="1 2" key="1">
    <citation type="submission" date="2014-09" db="EMBL/GenBank/DDBJ databases">
        <title>Complete genome sequence of Endomicrobium proavitum.</title>
        <authorList>
            <person name="Zheng H."/>
        </authorList>
    </citation>
    <scope>NUCLEOTIDE SEQUENCE [LARGE SCALE GENOMIC DNA]</scope>
    <source>
        <strain evidence="1 2">Rsa215</strain>
    </source>
</reference>
<dbReference type="SUPFAM" id="SSF46934">
    <property type="entry name" value="UBA-like"/>
    <property type="match status" value="1"/>
</dbReference>
<keyword evidence="2" id="KW-1185">Reference proteome</keyword>
<dbReference type="AlphaFoldDB" id="A0A0G3WJ38"/>
<dbReference type="InterPro" id="IPR009060">
    <property type="entry name" value="UBA-like_sf"/>
</dbReference>